<dbReference type="PROSITE" id="PS51257">
    <property type="entry name" value="PROKAR_LIPOPROTEIN"/>
    <property type="match status" value="1"/>
</dbReference>
<accession>A0ABZ2LHF3</accession>
<feature type="region of interest" description="Disordered" evidence="1">
    <location>
        <begin position="23"/>
        <end position="83"/>
    </location>
</feature>
<evidence type="ECO:0000313" key="4">
    <source>
        <dbReference type="Proteomes" id="UP001374803"/>
    </source>
</evidence>
<name>A0ABZ2LHF3_9BACT</name>
<feature type="region of interest" description="Disordered" evidence="1">
    <location>
        <begin position="282"/>
        <end position="321"/>
    </location>
</feature>
<proteinExistence type="predicted"/>
<feature type="chain" id="PRO_5045624487" description="DUF4399 domain-containing protein" evidence="2">
    <location>
        <begin position="19"/>
        <end position="321"/>
    </location>
</feature>
<dbReference type="EMBL" id="CP089983">
    <property type="protein sequence ID" value="WXB08580.1"/>
    <property type="molecule type" value="Genomic_DNA"/>
</dbReference>
<feature type="compositionally biased region" description="Pro residues" evidence="1">
    <location>
        <begin position="29"/>
        <end position="40"/>
    </location>
</feature>
<evidence type="ECO:0000256" key="2">
    <source>
        <dbReference type="SAM" id="SignalP"/>
    </source>
</evidence>
<evidence type="ECO:0008006" key="5">
    <source>
        <dbReference type="Google" id="ProtNLM"/>
    </source>
</evidence>
<dbReference type="RefSeq" id="WP_394838252.1">
    <property type="nucleotide sequence ID" value="NZ_CP089929.1"/>
</dbReference>
<reference evidence="3" key="1">
    <citation type="submission" date="2021-12" db="EMBL/GenBank/DDBJ databases">
        <title>Discovery of the Pendulisporaceae a myxobacterial family with distinct sporulation behavior and unique specialized metabolism.</title>
        <authorList>
            <person name="Garcia R."/>
            <person name="Popoff A."/>
            <person name="Bader C.D."/>
            <person name="Loehr J."/>
            <person name="Walesch S."/>
            <person name="Walt C."/>
            <person name="Boldt J."/>
            <person name="Bunk B."/>
            <person name="Haeckl F.J.F.P.J."/>
            <person name="Gunesch A.P."/>
            <person name="Birkelbach J."/>
            <person name="Nuebel U."/>
            <person name="Pietschmann T."/>
            <person name="Bach T."/>
            <person name="Mueller R."/>
        </authorList>
    </citation>
    <scope>NUCLEOTIDE SEQUENCE</scope>
    <source>
        <strain evidence="3">MSr11367</strain>
    </source>
</reference>
<evidence type="ECO:0000313" key="3">
    <source>
        <dbReference type="EMBL" id="WXB08580.1"/>
    </source>
</evidence>
<organism evidence="3 4">
    <name type="scientific">Pendulispora rubella</name>
    <dbReference type="NCBI Taxonomy" id="2741070"/>
    <lineage>
        <taxon>Bacteria</taxon>
        <taxon>Pseudomonadati</taxon>
        <taxon>Myxococcota</taxon>
        <taxon>Myxococcia</taxon>
        <taxon>Myxococcales</taxon>
        <taxon>Sorangiineae</taxon>
        <taxon>Pendulisporaceae</taxon>
        <taxon>Pendulispora</taxon>
    </lineage>
</organism>
<evidence type="ECO:0000256" key="1">
    <source>
        <dbReference type="SAM" id="MobiDB-lite"/>
    </source>
</evidence>
<feature type="compositionally biased region" description="Low complexity" evidence="1">
    <location>
        <begin position="41"/>
        <end position="56"/>
    </location>
</feature>
<gene>
    <name evidence="3" type="ORF">LVJ94_15210</name>
</gene>
<keyword evidence="2" id="KW-0732">Signal</keyword>
<feature type="compositionally biased region" description="Basic and acidic residues" evidence="1">
    <location>
        <begin position="290"/>
        <end position="299"/>
    </location>
</feature>
<protein>
    <recommendedName>
        <fullName evidence="5">DUF4399 domain-containing protein</fullName>
    </recommendedName>
</protein>
<feature type="signal peptide" evidence="2">
    <location>
        <begin position="1"/>
        <end position="18"/>
    </location>
</feature>
<sequence>MKSPLNLAALFAVPLALAVAACGGESDNLPPPPPPPPPAPAAAAATTAPPAATQEAAPEKPPAPAVTLTAGAASPDPAAPLPTAKIAAPTKGQVVAADKANDFAVKLDVKNWQTATGSSHVHLILDHKPYKAIYDPKAPVKLSELTAGEPLTEGQHVLATFPSRANHESVKTKDALNVVEFYVGKKGTPTVDVKKPFLIYSRPKGEYKGDMANHVLIDFQLLNDVLSEDKDHVNIAVSGPGIEGNLTAKVTKFGTPYYLDNLQNGTYTVKLDLVDKNDKPVPGAWNSVSREIKIDHEGQAEPMPGHDMSKPDSAKPAAPKK</sequence>
<dbReference type="Proteomes" id="UP001374803">
    <property type="component" value="Chromosome"/>
</dbReference>
<keyword evidence="4" id="KW-1185">Reference proteome</keyword>